<feature type="transmembrane region" description="Helical" evidence="2">
    <location>
        <begin position="78"/>
        <end position="99"/>
    </location>
</feature>
<accession>A0A4S8JUZ7</accession>
<dbReference type="PANTHER" id="PTHR33115:SF41">
    <property type="entry name" value="EXPRESSED PROTEIN"/>
    <property type="match status" value="1"/>
</dbReference>
<keyword evidence="4" id="KW-1185">Reference proteome</keyword>
<gene>
    <name evidence="3" type="ORF">C4D60_Mb05t09820</name>
</gene>
<keyword evidence="2" id="KW-1133">Transmembrane helix</keyword>
<dbReference type="PANTHER" id="PTHR33115">
    <property type="entry name" value="ARM REPEAT SUPERFAMILY PROTEIN"/>
    <property type="match status" value="1"/>
</dbReference>
<keyword evidence="2" id="KW-0472">Membrane</keyword>
<dbReference type="Gene3D" id="1.25.10.10">
    <property type="entry name" value="Leucine-rich Repeat Variant"/>
    <property type="match status" value="1"/>
</dbReference>
<feature type="compositionally biased region" description="Polar residues" evidence="1">
    <location>
        <begin position="28"/>
        <end position="58"/>
    </location>
</feature>
<dbReference type="STRING" id="52838.A0A4S8JUZ7"/>
<sequence>MKMEQEQPKEGDTSIRLDIVQLTNRGGSNNFLASQLSFEPQSESSDPPPTSRNSTSEQAPEKKLTLFAFRLALLEKSASGLGTLAFVWATVVLLGGFAIKLERKDFLFVTIILVIESTRIFSRSHELEWQHQSASTLGGAGMYSFRALQSSSRFFFRALSAAFNPFSVLRKDGDRSRRPARSNRAVGSSRDDSAVESTAQRTWHGPDVPLIPYTGWVFMSKNISRVLSWLQLLSAFACVALSLLRLIQQDYGNVEQDSRNRKPALNLFYTLALAEALIFLMEKAYWTWRILYCNLLETVSRECELGEGGIVSIRRFFYDAYAKCIDGSVFDGLKMDLVTFAKELLNSEFRDEQLIGAQVLEKFVKSAKFADDTLRKIGASTWVIERLVEMLNWKNPGEEEIRRCAAEIVSKLAGKRMNVLRVAAIPGAMESISSLLHSGKTSNMTPHEMSKRSDAADGTNYDFSVFNLLGLLILKKLAADHDNCWKIGNARGLLPKIIDLTSASKTLLRDARAPDSQIRKVKRSLQVVKMLVSTTGSTGKFLRQEISEIVFTVSNIRQIIQNGESHMVLQKLGIEVLKNLAMDDNAKEKIGSTGGITKLLLSSFLRPGFTKDQNLLSNEAGVTLAVLTLESINNCDRVLKEKEVLEQLMGALTMPVLQINASRILRNLCAYSRAECSDRVGRMTAAMPTVLKSIMGAKEKLLEVSIGLTTQICKLMDPDEFAEALKQASIEETDLVEKLVQTLEKYTFPEIMVPRIRRFVIEQAIWMMKSNRNSIQLFKKFEMENLLGSVAETTSQLECYHIFSGSVGLIQHSKPLSSLLETALDLMIDS</sequence>
<evidence type="ECO:0000256" key="1">
    <source>
        <dbReference type="SAM" id="MobiDB-lite"/>
    </source>
</evidence>
<comment type="caution">
    <text evidence="3">The sequence shown here is derived from an EMBL/GenBank/DDBJ whole genome shotgun (WGS) entry which is preliminary data.</text>
</comment>
<proteinExistence type="predicted"/>
<feature type="region of interest" description="Disordered" evidence="1">
    <location>
        <begin position="172"/>
        <end position="200"/>
    </location>
</feature>
<evidence type="ECO:0000313" key="4">
    <source>
        <dbReference type="Proteomes" id="UP000317650"/>
    </source>
</evidence>
<dbReference type="InterPro" id="IPR016024">
    <property type="entry name" value="ARM-type_fold"/>
</dbReference>
<feature type="region of interest" description="Disordered" evidence="1">
    <location>
        <begin position="28"/>
        <end position="59"/>
    </location>
</feature>
<dbReference type="EMBL" id="PYDT01000003">
    <property type="protein sequence ID" value="THU66021.1"/>
    <property type="molecule type" value="Genomic_DNA"/>
</dbReference>
<evidence type="ECO:0000256" key="2">
    <source>
        <dbReference type="SAM" id="Phobius"/>
    </source>
</evidence>
<protein>
    <submittedName>
        <fullName evidence="3">Uncharacterized protein</fullName>
    </submittedName>
</protein>
<name>A0A4S8JUZ7_MUSBA</name>
<dbReference type="Proteomes" id="UP000317650">
    <property type="component" value="Chromosome 5"/>
</dbReference>
<dbReference type="SUPFAM" id="SSF48371">
    <property type="entry name" value="ARM repeat"/>
    <property type="match status" value="1"/>
</dbReference>
<dbReference type="AlphaFoldDB" id="A0A4S8JUZ7"/>
<evidence type="ECO:0000313" key="3">
    <source>
        <dbReference type="EMBL" id="THU66021.1"/>
    </source>
</evidence>
<keyword evidence="2" id="KW-0812">Transmembrane</keyword>
<dbReference type="InterPro" id="IPR011989">
    <property type="entry name" value="ARM-like"/>
</dbReference>
<organism evidence="3 4">
    <name type="scientific">Musa balbisiana</name>
    <name type="common">Banana</name>
    <dbReference type="NCBI Taxonomy" id="52838"/>
    <lineage>
        <taxon>Eukaryota</taxon>
        <taxon>Viridiplantae</taxon>
        <taxon>Streptophyta</taxon>
        <taxon>Embryophyta</taxon>
        <taxon>Tracheophyta</taxon>
        <taxon>Spermatophyta</taxon>
        <taxon>Magnoliopsida</taxon>
        <taxon>Liliopsida</taxon>
        <taxon>Zingiberales</taxon>
        <taxon>Musaceae</taxon>
        <taxon>Musa</taxon>
    </lineage>
</organism>
<reference evidence="3 4" key="1">
    <citation type="journal article" date="2019" name="Nat. Plants">
        <title>Genome sequencing of Musa balbisiana reveals subgenome evolution and function divergence in polyploid bananas.</title>
        <authorList>
            <person name="Yao X."/>
        </authorList>
    </citation>
    <scope>NUCLEOTIDE SEQUENCE [LARGE SCALE GENOMIC DNA]</scope>
    <source>
        <strain evidence="4">cv. DH-PKW</strain>
        <tissue evidence="3">Leaves</tissue>
    </source>
</reference>